<evidence type="ECO:0000313" key="8">
    <source>
        <dbReference type="EMBL" id="GAP84984.1"/>
    </source>
</evidence>
<evidence type="ECO:0000313" key="9">
    <source>
        <dbReference type="Proteomes" id="UP000054516"/>
    </source>
</evidence>
<dbReference type="Gene3D" id="3.50.50.60">
    <property type="entry name" value="FAD/NAD(P)-binding domain"/>
    <property type="match status" value="1"/>
</dbReference>
<evidence type="ECO:0000259" key="7">
    <source>
        <dbReference type="Pfam" id="PF01494"/>
    </source>
</evidence>
<keyword evidence="4" id="KW-0285">Flavoprotein</keyword>
<comment type="similarity">
    <text evidence="3">Belongs to the paxM FAD-dependent monooxygenase family.</text>
</comment>
<sequence>MPDFRVVVLGAGPAGLFAAHALAAAGIDFIVLERQSEVVRYRGALLLVWPPFVRLLDQLGLYDAALELSTPITTKTHFTHTGEPLWSDRVFASIADEFGYPNLGLSRGNLLRLLYENLPKRETRVKVNANVTSIETDKDGVHVHLADGSVVDGSIVIAADGVHSQARELIQRLSDPSTSTESEPAPPMPATYLSLFGHTRGVREDIALGDFAESHGPGVASQSVRLRDTMFFTVLKRLDKPTSEKKKFTSEEVEKFAQEMSDVNIFPGVKLKEIWPLREQTNAVLLHQEEGMAKKWYHGRVVIVGDAAHKMTSVNGQGALSAVLSATALVNSLRAALLKKAVPATEDLEVAFARYEASRKEAASGVVQLGIMITRFVTWADARFEDVDRSMSSEANMMVETKNRLVPGLSQSPVLDFIPFESKQGTTPWAINSKPSTRSQL</sequence>
<dbReference type="InterPro" id="IPR050562">
    <property type="entry name" value="FAD_mOase_fung"/>
</dbReference>
<name>A0A1S7UNI3_ROSNE</name>
<keyword evidence="5" id="KW-0274">FAD</keyword>
<evidence type="ECO:0000256" key="3">
    <source>
        <dbReference type="ARBA" id="ARBA00007992"/>
    </source>
</evidence>
<comment type="pathway">
    <text evidence="2">Secondary metabolite biosynthesis.</text>
</comment>
<keyword evidence="9" id="KW-1185">Reference proteome</keyword>
<protein>
    <submittedName>
        <fullName evidence="8">Putative FAD binding domain-containing protein</fullName>
    </submittedName>
</protein>
<evidence type="ECO:0000256" key="2">
    <source>
        <dbReference type="ARBA" id="ARBA00005179"/>
    </source>
</evidence>
<evidence type="ECO:0000256" key="1">
    <source>
        <dbReference type="ARBA" id="ARBA00001974"/>
    </source>
</evidence>
<evidence type="ECO:0000256" key="5">
    <source>
        <dbReference type="ARBA" id="ARBA00022827"/>
    </source>
</evidence>
<dbReference type="Proteomes" id="UP000054516">
    <property type="component" value="Unassembled WGS sequence"/>
</dbReference>
<reference evidence="8" key="1">
    <citation type="submission" date="2016-03" db="EMBL/GenBank/DDBJ databases">
        <title>Draft genome sequence of Rosellinia necatrix.</title>
        <authorList>
            <person name="Kanematsu S."/>
        </authorList>
    </citation>
    <scope>NUCLEOTIDE SEQUENCE [LARGE SCALE GENOMIC DNA]</scope>
    <source>
        <strain evidence="8">W97</strain>
    </source>
</reference>
<proteinExistence type="inferred from homology"/>
<dbReference type="GO" id="GO:0004497">
    <property type="term" value="F:monooxygenase activity"/>
    <property type="evidence" value="ECO:0007669"/>
    <property type="project" value="InterPro"/>
</dbReference>
<dbReference type="InterPro" id="IPR036188">
    <property type="entry name" value="FAD/NAD-bd_sf"/>
</dbReference>
<accession>A0A1S7UNI3</accession>
<dbReference type="InterPro" id="IPR002938">
    <property type="entry name" value="FAD-bd"/>
</dbReference>
<dbReference type="GO" id="GO:0071949">
    <property type="term" value="F:FAD binding"/>
    <property type="evidence" value="ECO:0007669"/>
    <property type="project" value="InterPro"/>
</dbReference>
<keyword evidence="6" id="KW-0560">Oxidoreductase</keyword>
<dbReference type="OMA" id="RICTFES"/>
<comment type="cofactor">
    <cofactor evidence="1">
        <name>FAD</name>
        <dbReference type="ChEBI" id="CHEBI:57692"/>
    </cofactor>
</comment>
<evidence type="ECO:0000256" key="4">
    <source>
        <dbReference type="ARBA" id="ARBA00022630"/>
    </source>
</evidence>
<dbReference type="PANTHER" id="PTHR47356">
    <property type="entry name" value="FAD-DEPENDENT MONOOXYGENASE ASQG-RELATED"/>
    <property type="match status" value="1"/>
</dbReference>
<gene>
    <name evidence="8" type="ORF">SAMD00023353_3900170</name>
</gene>
<dbReference type="STRING" id="77044.A0A1S7UNI3"/>
<feature type="domain" description="FAD-binding" evidence="7">
    <location>
        <begin position="4"/>
        <end position="368"/>
    </location>
</feature>
<organism evidence="8">
    <name type="scientific">Rosellinia necatrix</name>
    <name type="common">White root-rot fungus</name>
    <dbReference type="NCBI Taxonomy" id="77044"/>
    <lineage>
        <taxon>Eukaryota</taxon>
        <taxon>Fungi</taxon>
        <taxon>Dikarya</taxon>
        <taxon>Ascomycota</taxon>
        <taxon>Pezizomycotina</taxon>
        <taxon>Sordariomycetes</taxon>
        <taxon>Xylariomycetidae</taxon>
        <taxon>Xylariales</taxon>
        <taxon>Xylariaceae</taxon>
        <taxon>Rosellinia</taxon>
    </lineage>
</organism>
<dbReference type="PANTHER" id="PTHR47356:SF2">
    <property type="entry name" value="FAD-BINDING DOMAIN-CONTAINING PROTEIN-RELATED"/>
    <property type="match status" value="1"/>
</dbReference>
<dbReference type="PRINTS" id="PR00420">
    <property type="entry name" value="RNGMNOXGNASE"/>
</dbReference>
<dbReference type="Pfam" id="PF01494">
    <property type="entry name" value="FAD_binding_3"/>
    <property type="match status" value="1"/>
</dbReference>
<dbReference type="OrthoDB" id="2431938at2759"/>
<dbReference type="AlphaFoldDB" id="A0A1S7UNI3"/>
<dbReference type="SUPFAM" id="SSF51905">
    <property type="entry name" value="FAD/NAD(P)-binding domain"/>
    <property type="match status" value="1"/>
</dbReference>
<evidence type="ECO:0000256" key="6">
    <source>
        <dbReference type="ARBA" id="ARBA00023002"/>
    </source>
</evidence>
<dbReference type="EMBL" id="DF977484">
    <property type="protein sequence ID" value="GAP84984.1"/>
    <property type="molecule type" value="Genomic_DNA"/>
</dbReference>